<keyword evidence="11" id="KW-0229">DNA integration</keyword>
<protein>
    <recommendedName>
        <fullName evidence="16">Integrase catalytic domain-containing protein</fullName>
    </recommendedName>
</protein>
<keyword evidence="15" id="KW-0233">DNA recombination</keyword>
<evidence type="ECO:0000256" key="14">
    <source>
        <dbReference type="ARBA" id="ARBA00023113"/>
    </source>
</evidence>
<evidence type="ECO:0000256" key="6">
    <source>
        <dbReference type="ARBA" id="ARBA00022741"/>
    </source>
</evidence>
<dbReference type="Pfam" id="PF22936">
    <property type="entry name" value="Pol_BBD"/>
    <property type="match status" value="1"/>
</dbReference>
<keyword evidence="8" id="KW-0378">Hydrolase</keyword>
<dbReference type="Pfam" id="PF00665">
    <property type="entry name" value="rve"/>
    <property type="match status" value="1"/>
</dbReference>
<dbReference type="GO" id="GO:0006508">
    <property type="term" value="P:proteolysis"/>
    <property type="evidence" value="ECO:0007669"/>
    <property type="project" value="UniProtKB-KW"/>
</dbReference>
<dbReference type="InterPro" id="IPR036397">
    <property type="entry name" value="RNaseH_sf"/>
</dbReference>
<dbReference type="InterPro" id="IPR025724">
    <property type="entry name" value="GAG-pre-integrase_dom"/>
</dbReference>
<dbReference type="AlphaFoldDB" id="A0AAV2YV91"/>
<keyword evidence="10" id="KW-0460">Magnesium</keyword>
<evidence type="ECO:0000313" key="18">
    <source>
        <dbReference type="Proteomes" id="UP001146120"/>
    </source>
</evidence>
<gene>
    <name evidence="17" type="ORF">N0F65_004758</name>
</gene>
<dbReference type="PANTHER" id="PTHR42648:SF11">
    <property type="entry name" value="TRANSPOSON TY4-P GAG-POL POLYPROTEIN"/>
    <property type="match status" value="1"/>
</dbReference>
<dbReference type="InterPro" id="IPR057670">
    <property type="entry name" value="SH3_retrovirus"/>
</dbReference>
<dbReference type="GO" id="GO:0015074">
    <property type="term" value="P:DNA integration"/>
    <property type="evidence" value="ECO:0007669"/>
    <property type="project" value="UniProtKB-KW"/>
</dbReference>
<dbReference type="InterPro" id="IPR054722">
    <property type="entry name" value="PolX-like_BBD"/>
</dbReference>
<evidence type="ECO:0000256" key="10">
    <source>
        <dbReference type="ARBA" id="ARBA00022842"/>
    </source>
</evidence>
<keyword evidence="14" id="KW-0917">Virion maturation</keyword>
<evidence type="ECO:0000256" key="7">
    <source>
        <dbReference type="ARBA" id="ARBA00022759"/>
    </source>
</evidence>
<feature type="domain" description="Integrase catalytic" evidence="16">
    <location>
        <begin position="177"/>
        <end position="347"/>
    </location>
</feature>
<dbReference type="Proteomes" id="UP001146120">
    <property type="component" value="Unassembled WGS sequence"/>
</dbReference>
<evidence type="ECO:0000256" key="15">
    <source>
        <dbReference type="ARBA" id="ARBA00023172"/>
    </source>
</evidence>
<dbReference type="GO" id="GO:0006310">
    <property type="term" value="P:DNA recombination"/>
    <property type="evidence" value="ECO:0007669"/>
    <property type="project" value="UniProtKB-KW"/>
</dbReference>
<keyword evidence="3" id="KW-0645">Protease</keyword>
<keyword evidence="9" id="KW-0067">ATP-binding</keyword>
<evidence type="ECO:0000256" key="12">
    <source>
        <dbReference type="ARBA" id="ARBA00022918"/>
    </source>
</evidence>
<evidence type="ECO:0000256" key="5">
    <source>
        <dbReference type="ARBA" id="ARBA00022723"/>
    </source>
</evidence>
<evidence type="ECO:0000313" key="17">
    <source>
        <dbReference type="EMBL" id="DAZ97144.1"/>
    </source>
</evidence>
<keyword evidence="13" id="KW-0548">Nucleotidyltransferase</keyword>
<dbReference type="Pfam" id="PF25597">
    <property type="entry name" value="SH3_retrovirus"/>
    <property type="match status" value="1"/>
</dbReference>
<keyword evidence="7" id="KW-0255">Endonuclease</keyword>
<keyword evidence="6" id="KW-0547">Nucleotide-binding</keyword>
<evidence type="ECO:0000259" key="16">
    <source>
        <dbReference type="PROSITE" id="PS50994"/>
    </source>
</evidence>
<evidence type="ECO:0000256" key="3">
    <source>
        <dbReference type="ARBA" id="ARBA00022670"/>
    </source>
</evidence>
<keyword evidence="5" id="KW-0479">Metal-binding</keyword>
<evidence type="ECO:0000256" key="2">
    <source>
        <dbReference type="ARBA" id="ARBA00022612"/>
    </source>
</evidence>
<dbReference type="Gene3D" id="3.30.420.10">
    <property type="entry name" value="Ribonuclease H-like superfamily/Ribonuclease H"/>
    <property type="match status" value="1"/>
</dbReference>
<dbReference type="GO" id="GO:0046872">
    <property type="term" value="F:metal ion binding"/>
    <property type="evidence" value="ECO:0007669"/>
    <property type="project" value="UniProtKB-KW"/>
</dbReference>
<dbReference type="GO" id="GO:0004519">
    <property type="term" value="F:endonuclease activity"/>
    <property type="evidence" value="ECO:0007669"/>
    <property type="project" value="UniProtKB-KW"/>
</dbReference>
<sequence length="458" mass="51664">MSPHRADFETYKQLTDSVDVMSADGKSLTQLGIGNVRLHCSNNRRVIIRDVLHTPRLERRLLSVAKLTKNGLTVTFTTDMCAIARGKEVVLHIAKANNVYKMNRVGHTANRVEMCPSDTDGWDLWHARLGHTSHENYRRITHASEGIPDALKATNDLCGGCVKGKHTVVAFPVARSRGTIKSSRVLQLVHTDVMSPMRTQSTGGAKYVLLFIDDFSRFISVYFLRSKSQVADRLRDYKMTMENQLHARIQFLRSDNGSEYVNQKVQSICRSGGIIHQRSIPYSPQQNGLAERTNRTVMEMARTMMMHQSVPTKWWADAINTAVYLLNRTTSTVHPETTPYEICHQVRPSLAHLKVFGARGFGHIDKSKRGKLDAKAFPCMHLGYSEHSKGYRVVNLDTGKIMATRSIRVDERAIGETFAIATTDVSDAYRHVPFTTDMEDDGCDVDLSHYVTMMMTML</sequence>
<organism evidence="17 18">
    <name type="scientific">Lagenidium giganteum</name>
    <dbReference type="NCBI Taxonomy" id="4803"/>
    <lineage>
        <taxon>Eukaryota</taxon>
        <taxon>Sar</taxon>
        <taxon>Stramenopiles</taxon>
        <taxon>Oomycota</taxon>
        <taxon>Peronosporomycetes</taxon>
        <taxon>Pythiales</taxon>
        <taxon>Pythiaceae</taxon>
    </lineage>
</organism>
<dbReference type="PROSITE" id="PS50994">
    <property type="entry name" value="INTEGRASE"/>
    <property type="match status" value="1"/>
</dbReference>
<evidence type="ECO:0000256" key="8">
    <source>
        <dbReference type="ARBA" id="ARBA00022801"/>
    </source>
</evidence>
<dbReference type="GO" id="GO:0008233">
    <property type="term" value="F:peptidase activity"/>
    <property type="evidence" value="ECO:0007669"/>
    <property type="project" value="UniProtKB-KW"/>
</dbReference>
<name>A0AAV2YV91_9STRA</name>
<dbReference type="InterPro" id="IPR001584">
    <property type="entry name" value="Integrase_cat-core"/>
</dbReference>
<keyword evidence="18" id="KW-1185">Reference proteome</keyword>
<dbReference type="InterPro" id="IPR012337">
    <property type="entry name" value="RNaseH-like_sf"/>
</dbReference>
<dbReference type="GO" id="GO:0003887">
    <property type="term" value="F:DNA-directed DNA polymerase activity"/>
    <property type="evidence" value="ECO:0007669"/>
    <property type="project" value="UniProtKB-KW"/>
</dbReference>
<comment type="function">
    <text evidence="1">The aspartyl protease (PR) mediates the proteolytic cleavages of the Gag and Gag-Pol polyproteins after assembly of the VLP.</text>
</comment>
<dbReference type="EMBL" id="DAKRPA010000145">
    <property type="protein sequence ID" value="DAZ97144.1"/>
    <property type="molecule type" value="Genomic_DNA"/>
</dbReference>
<evidence type="ECO:0000256" key="13">
    <source>
        <dbReference type="ARBA" id="ARBA00022932"/>
    </source>
</evidence>
<keyword evidence="4" id="KW-0540">Nuclease</keyword>
<dbReference type="GO" id="GO:0005524">
    <property type="term" value="F:ATP binding"/>
    <property type="evidence" value="ECO:0007669"/>
    <property type="project" value="UniProtKB-KW"/>
</dbReference>
<dbReference type="InterPro" id="IPR039537">
    <property type="entry name" value="Retrotran_Ty1/copia-like"/>
</dbReference>
<keyword evidence="13" id="KW-0808">Transferase</keyword>
<evidence type="ECO:0000256" key="1">
    <source>
        <dbReference type="ARBA" id="ARBA00002180"/>
    </source>
</evidence>
<accession>A0AAV2YV91</accession>
<dbReference type="PANTHER" id="PTHR42648">
    <property type="entry name" value="TRANSPOSASE, PUTATIVE-RELATED"/>
    <property type="match status" value="1"/>
</dbReference>
<comment type="caution">
    <text evidence="17">The sequence shown here is derived from an EMBL/GenBank/DDBJ whole genome shotgun (WGS) entry which is preliminary data.</text>
</comment>
<evidence type="ECO:0000256" key="4">
    <source>
        <dbReference type="ARBA" id="ARBA00022722"/>
    </source>
</evidence>
<keyword evidence="13" id="KW-0239">DNA-directed DNA polymerase</keyword>
<dbReference type="SUPFAM" id="SSF53098">
    <property type="entry name" value="Ribonuclease H-like"/>
    <property type="match status" value="1"/>
</dbReference>
<reference evidence="17" key="1">
    <citation type="submission" date="2022-11" db="EMBL/GenBank/DDBJ databases">
        <authorList>
            <person name="Morgan W.R."/>
            <person name="Tartar A."/>
        </authorList>
    </citation>
    <scope>NUCLEOTIDE SEQUENCE</scope>
    <source>
        <strain evidence="17">ARSEF 373</strain>
    </source>
</reference>
<keyword evidence="12" id="KW-0695">RNA-directed DNA polymerase</keyword>
<reference evidence="17" key="2">
    <citation type="journal article" date="2023" name="Microbiol Resour">
        <title>Decontamination and Annotation of the Draft Genome Sequence of the Oomycete Lagenidium giganteum ARSEF 373.</title>
        <authorList>
            <person name="Morgan W.R."/>
            <person name="Tartar A."/>
        </authorList>
    </citation>
    <scope>NUCLEOTIDE SEQUENCE</scope>
    <source>
        <strain evidence="17">ARSEF 373</strain>
    </source>
</reference>
<dbReference type="Pfam" id="PF13976">
    <property type="entry name" value="gag_pre-integrs"/>
    <property type="match status" value="1"/>
</dbReference>
<keyword evidence="2" id="KW-1188">Viral release from host cell</keyword>
<proteinExistence type="predicted"/>
<evidence type="ECO:0000256" key="11">
    <source>
        <dbReference type="ARBA" id="ARBA00022908"/>
    </source>
</evidence>
<dbReference type="GO" id="GO:0003964">
    <property type="term" value="F:RNA-directed DNA polymerase activity"/>
    <property type="evidence" value="ECO:0007669"/>
    <property type="project" value="UniProtKB-KW"/>
</dbReference>
<dbReference type="GO" id="GO:0003676">
    <property type="term" value="F:nucleic acid binding"/>
    <property type="evidence" value="ECO:0007669"/>
    <property type="project" value="InterPro"/>
</dbReference>
<evidence type="ECO:0000256" key="9">
    <source>
        <dbReference type="ARBA" id="ARBA00022840"/>
    </source>
</evidence>